<evidence type="ECO:0000313" key="1">
    <source>
        <dbReference type="EMBL" id="KAJ8526443.1"/>
    </source>
</evidence>
<organism evidence="1 2">
    <name type="scientific">Anisodus acutangulus</name>
    <dbReference type="NCBI Taxonomy" id="402998"/>
    <lineage>
        <taxon>Eukaryota</taxon>
        <taxon>Viridiplantae</taxon>
        <taxon>Streptophyta</taxon>
        <taxon>Embryophyta</taxon>
        <taxon>Tracheophyta</taxon>
        <taxon>Spermatophyta</taxon>
        <taxon>Magnoliopsida</taxon>
        <taxon>eudicotyledons</taxon>
        <taxon>Gunneridae</taxon>
        <taxon>Pentapetalae</taxon>
        <taxon>asterids</taxon>
        <taxon>lamiids</taxon>
        <taxon>Solanales</taxon>
        <taxon>Solanaceae</taxon>
        <taxon>Solanoideae</taxon>
        <taxon>Hyoscyameae</taxon>
        <taxon>Anisodus</taxon>
    </lineage>
</organism>
<accession>A0A9Q1QSE4</accession>
<proteinExistence type="predicted"/>
<dbReference type="AlphaFoldDB" id="A0A9Q1QSE4"/>
<protein>
    <submittedName>
        <fullName evidence="1">Uncharacterized protein</fullName>
    </submittedName>
</protein>
<gene>
    <name evidence="1" type="ORF">K7X08_028920</name>
</gene>
<comment type="caution">
    <text evidence="1">The sequence shown here is derived from an EMBL/GenBank/DDBJ whole genome shotgun (WGS) entry which is preliminary data.</text>
</comment>
<name>A0A9Q1QSE4_9SOLA</name>
<sequence>MEEVTTPILGTSATVTKDEDNQPIVMLVNVKVRTRLKKAFRESDLRHVNEGMEKGDFQTLPITPHTWSKKRIKKIRGKVVVTARQRLTNKKNSSLKMKGQSREKCVEIMNKMISTFNHENSEECEVLENMTEVEKHAPSGQDETEILRTQLAAKDAEIVELREVHHHECDLIFIECGREQSEIQAKITNLQAELDKERVDNTKTIQYLASGKLVKIGGIKEILSVYAN</sequence>
<reference evidence="2" key="1">
    <citation type="journal article" date="2023" name="Proc. Natl. Acad. Sci. U.S.A.">
        <title>Genomic and structural basis for evolution of tropane alkaloid biosynthesis.</title>
        <authorList>
            <person name="Wanga Y.-J."/>
            <person name="Taina T."/>
            <person name="Yua J.-Y."/>
            <person name="Lia J."/>
            <person name="Xua B."/>
            <person name="Chenc J."/>
            <person name="D'Auriad J.C."/>
            <person name="Huanga J.-P."/>
            <person name="Huanga S.-X."/>
        </authorList>
    </citation>
    <scope>NUCLEOTIDE SEQUENCE [LARGE SCALE GENOMIC DNA]</scope>
    <source>
        <strain evidence="2">cv. KIB-2019</strain>
    </source>
</reference>
<evidence type="ECO:0000313" key="2">
    <source>
        <dbReference type="Proteomes" id="UP001152561"/>
    </source>
</evidence>
<dbReference type="Proteomes" id="UP001152561">
    <property type="component" value="Unassembled WGS sequence"/>
</dbReference>
<dbReference type="EMBL" id="JAJAGQ010000024">
    <property type="protein sequence ID" value="KAJ8526443.1"/>
    <property type="molecule type" value="Genomic_DNA"/>
</dbReference>
<keyword evidence="2" id="KW-1185">Reference proteome</keyword>